<feature type="coiled-coil region" evidence="1">
    <location>
        <begin position="164"/>
        <end position="191"/>
    </location>
</feature>
<evidence type="ECO:0000313" key="3">
    <source>
        <dbReference type="Proteomes" id="UP000515163"/>
    </source>
</evidence>
<dbReference type="GO" id="GO:0005634">
    <property type="term" value="C:nucleus"/>
    <property type="evidence" value="ECO:0007669"/>
    <property type="project" value="TreeGrafter"/>
</dbReference>
<dbReference type="GeneID" id="116288930"/>
<keyword evidence="3" id="KW-1185">Reference proteome</keyword>
<dbReference type="PANTHER" id="PTHR23330">
    <property type="entry name" value="P300 TRANSCRIPTIONAL COFACTOR JMY-RELATED"/>
    <property type="match status" value="1"/>
</dbReference>
<dbReference type="OrthoDB" id="5974127at2759"/>
<evidence type="ECO:0000256" key="2">
    <source>
        <dbReference type="SAM" id="MobiDB-lite"/>
    </source>
</evidence>
<feature type="compositionally biased region" description="Polar residues" evidence="2">
    <location>
        <begin position="419"/>
        <end position="437"/>
    </location>
</feature>
<proteinExistence type="predicted"/>
<organism evidence="3 4">
    <name type="scientific">Actinia tenebrosa</name>
    <name type="common">Australian red waratah sea anemone</name>
    <dbReference type="NCBI Taxonomy" id="6105"/>
    <lineage>
        <taxon>Eukaryota</taxon>
        <taxon>Metazoa</taxon>
        <taxon>Cnidaria</taxon>
        <taxon>Anthozoa</taxon>
        <taxon>Hexacorallia</taxon>
        <taxon>Actiniaria</taxon>
        <taxon>Actiniidae</taxon>
        <taxon>Actinia</taxon>
    </lineage>
</organism>
<dbReference type="KEGG" id="aten:116288930"/>
<protein>
    <submittedName>
        <fullName evidence="4">Proline-rich protein 11-like isoform X1</fullName>
    </submittedName>
</protein>
<evidence type="ECO:0000256" key="1">
    <source>
        <dbReference type="SAM" id="Coils"/>
    </source>
</evidence>
<accession>A0A6P8H833</accession>
<dbReference type="RefSeq" id="XP_031551656.1">
    <property type="nucleotide sequence ID" value="XM_031695796.1"/>
</dbReference>
<evidence type="ECO:0000313" key="4">
    <source>
        <dbReference type="RefSeq" id="XP_031551656.1"/>
    </source>
</evidence>
<dbReference type="InParanoid" id="A0A6P8H833"/>
<dbReference type="GO" id="GO:0005737">
    <property type="term" value="C:cytoplasm"/>
    <property type="evidence" value="ECO:0007669"/>
    <property type="project" value="TreeGrafter"/>
</dbReference>
<feature type="region of interest" description="Disordered" evidence="2">
    <location>
        <begin position="398"/>
        <end position="437"/>
    </location>
</feature>
<reference evidence="4" key="1">
    <citation type="submission" date="2025-08" db="UniProtKB">
        <authorList>
            <consortium name="RefSeq"/>
        </authorList>
    </citation>
    <scope>IDENTIFICATION</scope>
    <source>
        <tissue evidence="4">Tentacle</tissue>
    </source>
</reference>
<dbReference type="Proteomes" id="UP000515163">
    <property type="component" value="Unplaced"/>
</dbReference>
<keyword evidence="1" id="KW-0175">Coiled coil</keyword>
<gene>
    <name evidence="4" type="primary">LOC116288930</name>
</gene>
<feature type="compositionally biased region" description="Pro residues" evidence="2">
    <location>
        <begin position="219"/>
        <end position="236"/>
    </location>
</feature>
<sequence>MVKKVKYTQLKAKENWLLHTTSHRKKLKGKSRVSCPKSLSRDTTAVSRLRVEPSKKRNFLSFFLDIGLISRLGNDTIEQKEVYDLSQARKWRIFRLNLVNIPGVKMASNAVRNGAHCVRYCVEKTCNSIDVFRDSLNEGVKNSFRGIEFCKEKLKQTTAFMFPCQTFKRKFDELNDRISDLEMEIKKIKTLSNSQVQCQNCQSGEGTCKTLVPNTTHIPLPPAPPLPPPPPPPPTFVLPLNKNQKINAIKSSSNTKEIEKSQVISLDDIKSIKLRKISDRKNSAKCRTPQEKPDLSRKPLREISNDDRTSMSAKKMDGKPLVTLKDLQAIKLKKKAVDKDEFTFKSPGNMLTLRSSLRKVNIKRSPGGTPLDRTVQDTGTGLTPIMTRALQKKFKLANASISPDDSPPTRRKKKLFTLSPLNSTPSPFSTISPLSIR</sequence>
<dbReference type="PANTHER" id="PTHR23330:SF9">
    <property type="entry name" value="PROLINE-RICH PROTEIN 11"/>
    <property type="match status" value="1"/>
</dbReference>
<dbReference type="FunCoup" id="A0A6P8H833">
    <property type="interactions" value="784"/>
</dbReference>
<name>A0A6P8H833_ACTTE</name>
<feature type="region of interest" description="Disordered" evidence="2">
    <location>
        <begin position="280"/>
        <end position="313"/>
    </location>
</feature>
<dbReference type="AlphaFoldDB" id="A0A6P8H833"/>
<feature type="region of interest" description="Disordered" evidence="2">
    <location>
        <begin position="213"/>
        <end position="236"/>
    </location>
</feature>